<dbReference type="AlphaFoldDB" id="A0A1I7YWX5"/>
<evidence type="ECO:0000313" key="2">
    <source>
        <dbReference type="Proteomes" id="UP000095287"/>
    </source>
</evidence>
<evidence type="ECO:0000313" key="3">
    <source>
        <dbReference type="WBParaSite" id="L893_g20341.t1"/>
    </source>
</evidence>
<evidence type="ECO:0000256" key="1">
    <source>
        <dbReference type="SAM" id="MobiDB-lite"/>
    </source>
</evidence>
<feature type="compositionally biased region" description="Polar residues" evidence="1">
    <location>
        <begin position="379"/>
        <end position="397"/>
    </location>
</feature>
<keyword evidence="2" id="KW-1185">Reference proteome</keyword>
<feature type="compositionally biased region" description="Basic and acidic residues" evidence="1">
    <location>
        <begin position="165"/>
        <end position="179"/>
    </location>
</feature>
<feature type="compositionally biased region" description="Low complexity" evidence="1">
    <location>
        <begin position="18"/>
        <end position="31"/>
    </location>
</feature>
<reference evidence="3" key="1">
    <citation type="submission" date="2016-11" db="UniProtKB">
        <authorList>
            <consortium name="WormBaseParasite"/>
        </authorList>
    </citation>
    <scope>IDENTIFICATION</scope>
</reference>
<name>A0A1I7YWX5_9BILA</name>
<protein>
    <submittedName>
        <fullName evidence="3">Protein kinase domain-containing protein</fullName>
    </submittedName>
</protein>
<feature type="region of interest" description="Disordered" evidence="1">
    <location>
        <begin position="374"/>
        <end position="397"/>
    </location>
</feature>
<dbReference type="Proteomes" id="UP000095287">
    <property type="component" value="Unplaced"/>
</dbReference>
<feature type="region of interest" description="Disordered" evidence="1">
    <location>
        <begin position="145"/>
        <end position="279"/>
    </location>
</feature>
<feature type="compositionally biased region" description="Polar residues" evidence="1">
    <location>
        <begin position="1"/>
        <end position="12"/>
    </location>
</feature>
<organism evidence="2 3">
    <name type="scientific">Steinernema glaseri</name>
    <dbReference type="NCBI Taxonomy" id="37863"/>
    <lineage>
        <taxon>Eukaryota</taxon>
        <taxon>Metazoa</taxon>
        <taxon>Ecdysozoa</taxon>
        <taxon>Nematoda</taxon>
        <taxon>Chromadorea</taxon>
        <taxon>Rhabditida</taxon>
        <taxon>Tylenchina</taxon>
        <taxon>Panagrolaimomorpha</taxon>
        <taxon>Strongyloidoidea</taxon>
        <taxon>Steinernematidae</taxon>
        <taxon>Steinernema</taxon>
    </lineage>
</organism>
<feature type="compositionally biased region" description="Basic and acidic residues" evidence="1">
    <location>
        <begin position="325"/>
        <end position="340"/>
    </location>
</feature>
<feature type="region of interest" description="Disordered" evidence="1">
    <location>
        <begin position="305"/>
        <end position="340"/>
    </location>
</feature>
<accession>A0A1I7YWX5</accession>
<feature type="compositionally biased region" description="Basic and acidic residues" evidence="1">
    <location>
        <begin position="229"/>
        <end position="254"/>
    </location>
</feature>
<proteinExistence type="predicted"/>
<feature type="region of interest" description="Disordered" evidence="1">
    <location>
        <begin position="1"/>
        <end position="50"/>
    </location>
</feature>
<dbReference type="WBParaSite" id="L893_g20341.t1">
    <property type="protein sequence ID" value="L893_g20341.t1"/>
    <property type="gene ID" value="L893_g20341"/>
</dbReference>
<sequence length="424" mass="47224">MTPVNRRTSSISVCEARSSSLRNPSSSSIGSAYAAHQGVPSPVRKKGGAELPPVVVDFNQNFDRRGSVARKNSTSQITARIKSIFTRGNSSPNAVSPNVSVSTSPIYQELVERKSSSLISKFGKMRREKSDLSLFIASSFRTGKRPVHIPSPPPKTKEAPPAVEVSRRSAPREIARETVEEPPVVKMRQKKLSGSPPLEQNGPLRSFRRSLDESTLRLMRSSTQKKRRSEFLERRDSQQQESIREESEVEKPAGQEENELDKMTTLQRRRRAMTPRKEDRLKHRLRCVVVEGKEVEPRKHFVDDEEANLRASESDPLSLPRHRSRADGHVEKKRDKPKDSRTGVFTFLSMRHKKKKPDQRSLANVVNAMNAASMGGPRSSLSLGATPSPESASVVSGEQQFFPDGTSVHSAMSSFELGMFFGAP</sequence>